<dbReference type="PANTHER" id="PTHR18968">
    <property type="entry name" value="THIAMINE PYROPHOSPHATE ENZYMES"/>
    <property type="match status" value="1"/>
</dbReference>
<dbReference type="InterPro" id="IPR011766">
    <property type="entry name" value="TPP_enzyme_TPP-bd"/>
</dbReference>
<keyword evidence="6" id="KW-1185">Reference proteome</keyword>
<reference evidence="5" key="1">
    <citation type="journal article" date="2015" name="Int. J. Syst. Evol. Microbiol.">
        <title>Rhizobium alvei sp. nov., isolated from a freshwater river.</title>
        <authorList>
            <person name="Sheu S.Y."/>
            <person name="Huang H.W."/>
            <person name="Young C.C."/>
            <person name="Chen W.M."/>
        </authorList>
    </citation>
    <scope>NUCLEOTIDE SEQUENCE</scope>
    <source>
        <strain evidence="5">TNR-22</strain>
    </source>
</reference>
<gene>
    <name evidence="5" type="ORF">Q4481_05125</name>
</gene>
<sequence length="513" mass="52700">MNGAESLVRTLVNCGVDLCIGNAGTSEMHFVSALDRVPGMRAVLGLFEGVVTGAADGYARMAQKPAATLLHLGPGLANGLANLHNARKAQAPVVNIIGDHATSHQRYDAPLSSDVEAFAATVSHWVHSSREARNVAADAARAVQAARQAPGQIASLILPADTAWSPALGPAGALPVLPPAPVSSLAIATAATAIRKGKAALLMRGALLHGAGLKAAGRIAAATGTRLMADTFAPRIRRGAGEISVERIPYRPGPALDFMAGIETLILVGTQAPVGFFAYPGQPSEFTPPGVSILQLAHPHEDGGAALEELASLLAGSATARTNPLAPPAAPQDGTLTRETLMAIVAGRLPEEAIVVDESITGAFGLYGMLETAAPFDCLQLTGGAIGDGLPMATGAALACPDRKVVTLQADGSAMYTLQALWTQARENLDVVTIIYANRSYKILVEEMKGVGAEIGKSAASLFDLANPALDWVRLAEGMGVEATRAETVAQFDSALTAALKAKGPRLIEAVIG</sequence>
<dbReference type="NCBIfam" id="NF005760">
    <property type="entry name" value="PRK07586.1"/>
    <property type="match status" value="1"/>
</dbReference>
<dbReference type="PANTHER" id="PTHR18968:SF86">
    <property type="entry name" value="ACETOLACTATE SYNTHASE LARGE SUBUNIT ILVX-RELATED"/>
    <property type="match status" value="1"/>
</dbReference>
<dbReference type="SUPFAM" id="SSF52518">
    <property type="entry name" value="Thiamin diphosphate-binding fold (THDP-binding)"/>
    <property type="match status" value="2"/>
</dbReference>
<dbReference type="Proteomes" id="UP001174932">
    <property type="component" value="Unassembled WGS sequence"/>
</dbReference>
<dbReference type="Pfam" id="PF02775">
    <property type="entry name" value="TPP_enzyme_C"/>
    <property type="match status" value="1"/>
</dbReference>
<evidence type="ECO:0000259" key="4">
    <source>
        <dbReference type="Pfam" id="PF02776"/>
    </source>
</evidence>
<comment type="caution">
    <text evidence="5">The sequence shown here is derived from an EMBL/GenBank/DDBJ whole genome shotgun (WGS) entry which is preliminary data.</text>
</comment>
<evidence type="ECO:0000313" key="5">
    <source>
        <dbReference type="EMBL" id="MDO6963329.1"/>
    </source>
</evidence>
<feature type="domain" description="Thiamine pyrophosphate enzyme N-terminal TPP-binding" evidence="4">
    <location>
        <begin position="1"/>
        <end position="106"/>
    </location>
</feature>
<comment type="similarity">
    <text evidence="1">Belongs to the TPP enzyme family.</text>
</comment>
<protein>
    <submittedName>
        <fullName evidence="5">Acetolactate synthase large subunit</fullName>
    </submittedName>
</protein>
<dbReference type="EMBL" id="JAUOZU010000005">
    <property type="protein sequence ID" value="MDO6963329.1"/>
    <property type="molecule type" value="Genomic_DNA"/>
</dbReference>
<dbReference type="InterPro" id="IPR012001">
    <property type="entry name" value="Thiamin_PyroP_enz_TPP-bd_dom"/>
</dbReference>
<evidence type="ECO:0000259" key="3">
    <source>
        <dbReference type="Pfam" id="PF02775"/>
    </source>
</evidence>
<evidence type="ECO:0000313" key="6">
    <source>
        <dbReference type="Proteomes" id="UP001174932"/>
    </source>
</evidence>
<accession>A0ABT8YIB0</accession>
<evidence type="ECO:0000256" key="1">
    <source>
        <dbReference type="ARBA" id="ARBA00007812"/>
    </source>
</evidence>
<reference evidence="5" key="2">
    <citation type="submission" date="2023-07" db="EMBL/GenBank/DDBJ databases">
        <authorList>
            <person name="Shen H."/>
        </authorList>
    </citation>
    <scope>NUCLEOTIDE SEQUENCE</scope>
    <source>
        <strain evidence="5">TNR-22</strain>
    </source>
</reference>
<keyword evidence="2" id="KW-0786">Thiamine pyrophosphate</keyword>
<evidence type="ECO:0000256" key="2">
    <source>
        <dbReference type="ARBA" id="ARBA00023052"/>
    </source>
</evidence>
<dbReference type="CDD" id="cd07035">
    <property type="entry name" value="TPP_PYR_POX_like"/>
    <property type="match status" value="1"/>
</dbReference>
<dbReference type="InterPro" id="IPR029061">
    <property type="entry name" value="THDP-binding"/>
</dbReference>
<dbReference type="Pfam" id="PF02776">
    <property type="entry name" value="TPP_enzyme_N"/>
    <property type="match status" value="1"/>
</dbReference>
<dbReference type="Gene3D" id="3.40.50.970">
    <property type="match status" value="2"/>
</dbReference>
<dbReference type="CDD" id="cd02002">
    <property type="entry name" value="TPP_BFDC"/>
    <property type="match status" value="1"/>
</dbReference>
<dbReference type="InterPro" id="IPR045229">
    <property type="entry name" value="TPP_enz"/>
</dbReference>
<feature type="domain" description="Thiamine pyrophosphate enzyme TPP-binding" evidence="3">
    <location>
        <begin position="382"/>
        <end position="509"/>
    </location>
</feature>
<organism evidence="5 6">
    <name type="scientific">Rhizobium alvei</name>
    <dbReference type="NCBI Taxonomy" id="1132659"/>
    <lineage>
        <taxon>Bacteria</taxon>
        <taxon>Pseudomonadati</taxon>
        <taxon>Pseudomonadota</taxon>
        <taxon>Alphaproteobacteria</taxon>
        <taxon>Hyphomicrobiales</taxon>
        <taxon>Rhizobiaceae</taxon>
        <taxon>Rhizobium/Agrobacterium group</taxon>
        <taxon>Rhizobium</taxon>
    </lineage>
</organism>
<proteinExistence type="inferred from homology"/>
<name>A0ABT8YIB0_9HYPH</name>